<gene>
    <name evidence="9" type="ORF">BAU07_14835</name>
</gene>
<evidence type="ECO:0000256" key="5">
    <source>
        <dbReference type="ARBA" id="ARBA00023239"/>
    </source>
</evidence>
<dbReference type="SUPFAM" id="SSF53056">
    <property type="entry name" value="beta-carbonic anhydrase, cab"/>
    <property type="match status" value="1"/>
</dbReference>
<comment type="function">
    <text evidence="8">Reversible hydration of carbon dioxide.</text>
</comment>
<comment type="cofactor">
    <cofactor evidence="7">
        <name>Zn(2+)</name>
        <dbReference type="ChEBI" id="CHEBI:29105"/>
    </cofactor>
    <text evidence="7">Binds 1 zinc ion per subunit.</text>
</comment>
<dbReference type="RefSeq" id="WP_066659098.1">
    <property type="nucleotide sequence ID" value="NZ_CBCSCL010000009.1"/>
</dbReference>
<dbReference type="PANTHER" id="PTHR11002:SF76">
    <property type="entry name" value="CARBONIC ANHYDRASE"/>
    <property type="match status" value="1"/>
</dbReference>
<feature type="binding site" evidence="7">
    <location>
        <position position="108"/>
    </location>
    <ligand>
        <name>Zn(2+)</name>
        <dbReference type="ChEBI" id="CHEBI:29105"/>
    </ligand>
</feature>
<dbReference type="KEGG" id="bfz:BAU07_14835"/>
<accession>A0A193GFY2</accession>
<comment type="similarity">
    <text evidence="1 8">Belongs to the beta-class carbonic anhydrase family.</text>
</comment>
<dbReference type="InterPro" id="IPR045066">
    <property type="entry name" value="Beta_CA_cladeB"/>
</dbReference>
<reference evidence="9 10" key="1">
    <citation type="submission" date="2016-06" db="EMBL/GenBank/DDBJ databases">
        <title>Complete genome sequences of Bordetella bronchialis and Bordetella flabilis.</title>
        <authorList>
            <person name="LiPuma J.J."/>
            <person name="Spilker T."/>
        </authorList>
    </citation>
    <scope>NUCLEOTIDE SEQUENCE [LARGE SCALE GENOMIC DNA]</scope>
    <source>
        <strain evidence="9 10">AU10664</strain>
    </source>
</reference>
<dbReference type="CDD" id="cd00884">
    <property type="entry name" value="beta_CA_cladeB"/>
    <property type="match status" value="1"/>
</dbReference>
<dbReference type="GO" id="GO:0004089">
    <property type="term" value="F:carbonate dehydratase activity"/>
    <property type="evidence" value="ECO:0007669"/>
    <property type="project" value="UniProtKB-UniRule"/>
</dbReference>
<evidence type="ECO:0000256" key="2">
    <source>
        <dbReference type="ARBA" id="ARBA00012925"/>
    </source>
</evidence>
<evidence type="ECO:0000256" key="8">
    <source>
        <dbReference type="RuleBase" id="RU003956"/>
    </source>
</evidence>
<sequence>MDHTPEFPERLTSGYQAFLSGRFHSERSRFRRLAELGQSPEIMVIGCCDSRVAPELIFDAGPGEMFVLRNVAALVPPYEPDSHYHGTSSAIEFAVNGLNVRHIVVMGHASCGGIRSYYDDAEPLAKGDFIGKWMSQINDTAQRLKLPGVDPQADLRRLELSVVEHSLKNLMTFPYIRQRVEQGQLQLHGAYFGVATGLLFVRDPVSGDFVPVGEGPGEDIVD</sequence>
<evidence type="ECO:0000256" key="7">
    <source>
        <dbReference type="PIRSR" id="PIRSR601765-1"/>
    </source>
</evidence>
<dbReference type="SMART" id="SM00947">
    <property type="entry name" value="Pro_CA"/>
    <property type="match status" value="1"/>
</dbReference>
<comment type="catalytic activity">
    <reaction evidence="6 8">
        <text>hydrogencarbonate + H(+) = CO2 + H2O</text>
        <dbReference type="Rhea" id="RHEA:10748"/>
        <dbReference type="ChEBI" id="CHEBI:15377"/>
        <dbReference type="ChEBI" id="CHEBI:15378"/>
        <dbReference type="ChEBI" id="CHEBI:16526"/>
        <dbReference type="ChEBI" id="CHEBI:17544"/>
        <dbReference type="EC" id="4.2.1.1"/>
    </reaction>
</comment>
<evidence type="ECO:0000256" key="6">
    <source>
        <dbReference type="ARBA" id="ARBA00048348"/>
    </source>
</evidence>
<proteinExistence type="inferred from homology"/>
<feature type="binding site" evidence="7">
    <location>
        <position position="47"/>
    </location>
    <ligand>
        <name>Zn(2+)</name>
        <dbReference type="ChEBI" id="CHEBI:29105"/>
    </ligand>
</feature>
<evidence type="ECO:0000256" key="4">
    <source>
        <dbReference type="ARBA" id="ARBA00022833"/>
    </source>
</evidence>
<keyword evidence="3 7" id="KW-0479">Metal-binding</keyword>
<dbReference type="AlphaFoldDB" id="A0A193GFY2"/>
<dbReference type="InterPro" id="IPR001765">
    <property type="entry name" value="Carbonic_anhydrase"/>
</dbReference>
<dbReference type="EMBL" id="CP016172">
    <property type="protein sequence ID" value="ANN78199.1"/>
    <property type="molecule type" value="Genomic_DNA"/>
</dbReference>
<feature type="binding site" evidence="7">
    <location>
        <position position="49"/>
    </location>
    <ligand>
        <name>Zn(2+)</name>
        <dbReference type="ChEBI" id="CHEBI:29105"/>
    </ligand>
</feature>
<dbReference type="PANTHER" id="PTHR11002">
    <property type="entry name" value="CARBONIC ANHYDRASE"/>
    <property type="match status" value="1"/>
</dbReference>
<keyword evidence="10" id="KW-1185">Reference proteome</keyword>
<protein>
    <recommendedName>
        <fullName evidence="2 8">Carbonic anhydrase</fullName>
        <ecNumber evidence="2 8">4.2.1.1</ecNumber>
    </recommendedName>
    <alternativeName>
        <fullName evidence="8">Carbonate dehydratase</fullName>
    </alternativeName>
</protein>
<feature type="binding site" evidence="7">
    <location>
        <position position="111"/>
    </location>
    <ligand>
        <name>Zn(2+)</name>
        <dbReference type="ChEBI" id="CHEBI:29105"/>
    </ligand>
</feature>
<dbReference type="InterPro" id="IPR036874">
    <property type="entry name" value="Carbonic_anhydrase_sf"/>
</dbReference>
<name>A0A193GFY2_9BORD</name>
<dbReference type="Gene3D" id="3.40.1050.10">
    <property type="entry name" value="Carbonic anhydrase"/>
    <property type="match status" value="1"/>
</dbReference>
<dbReference type="InterPro" id="IPR015892">
    <property type="entry name" value="Carbonic_anhydrase_CS"/>
</dbReference>
<dbReference type="OrthoDB" id="9797527at2"/>
<dbReference type="PROSITE" id="PS00705">
    <property type="entry name" value="PROK_CO2_ANHYDRASE_2"/>
    <property type="match status" value="1"/>
</dbReference>
<evidence type="ECO:0000256" key="3">
    <source>
        <dbReference type="ARBA" id="ARBA00022723"/>
    </source>
</evidence>
<dbReference type="Proteomes" id="UP000091926">
    <property type="component" value="Chromosome"/>
</dbReference>
<dbReference type="GO" id="GO:0015976">
    <property type="term" value="P:carbon utilization"/>
    <property type="evidence" value="ECO:0007669"/>
    <property type="project" value="InterPro"/>
</dbReference>
<dbReference type="STRING" id="463014.BAU07_14835"/>
<organism evidence="9 10">
    <name type="scientific">Bordetella flabilis</name>
    <dbReference type="NCBI Taxonomy" id="463014"/>
    <lineage>
        <taxon>Bacteria</taxon>
        <taxon>Pseudomonadati</taxon>
        <taxon>Pseudomonadota</taxon>
        <taxon>Betaproteobacteria</taxon>
        <taxon>Burkholderiales</taxon>
        <taxon>Alcaligenaceae</taxon>
        <taxon>Bordetella</taxon>
    </lineage>
</organism>
<evidence type="ECO:0000313" key="10">
    <source>
        <dbReference type="Proteomes" id="UP000091926"/>
    </source>
</evidence>
<dbReference type="EC" id="4.2.1.1" evidence="2 8"/>
<keyword evidence="4 7" id="KW-0862">Zinc</keyword>
<keyword evidence="5 8" id="KW-0456">Lyase</keyword>
<evidence type="ECO:0000256" key="1">
    <source>
        <dbReference type="ARBA" id="ARBA00006217"/>
    </source>
</evidence>
<dbReference type="Pfam" id="PF00484">
    <property type="entry name" value="Pro_CA"/>
    <property type="match status" value="1"/>
</dbReference>
<evidence type="ECO:0000313" key="9">
    <source>
        <dbReference type="EMBL" id="ANN78199.1"/>
    </source>
</evidence>
<dbReference type="GO" id="GO:0008270">
    <property type="term" value="F:zinc ion binding"/>
    <property type="evidence" value="ECO:0007669"/>
    <property type="project" value="UniProtKB-UniRule"/>
</dbReference>